<accession>A0A6A8DCN2</accession>
<dbReference type="Pfam" id="PF01882">
    <property type="entry name" value="DUF58"/>
    <property type="match status" value="1"/>
</dbReference>
<proteinExistence type="predicted"/>
<comment type="caution">
    <text evidence="3">The sequence shown here is derived from an EMBL/GenBank/DDBJ whole genome shotgun (WGS) entry which is preliminary data.</text>
</comment>
<feature type="domain" description="DUF58" evidence="2">
    <location>
        <begin position="213"/>
        <end position="346"/>
    </location>
</feature>
<evidence type="ECO:0000313" key="4">
    <source>
        <dbReference type="Proteomes" id="UP000799092"/>
    </source>
</evidence>
<dbReference type="Proteomes" id="UP000799092">
    <property type="component" value="Unassembled WGS sequence"/>
</dbReference>
<dbReference type="RefSeq" id="WP_153737061.1">
    <property type="nucleotide sequence ID" value="NZ_WJNG01000009.1"/>
</dbReference>
<feature type="transmembrane region" description="Helical" evidence="1">
    <location>
        <begin position="16"/>
        <end position="33"/>
    </location>
</feature>
<dbReference type="InterPro" id="IPR002881">
    <property type="entry name" value="DUF58"/>
</dbReference>
<dbReference type="AlphaFoldDB" id="A0A6A8DCN2"/>
<keyword evidence="1" id="KW-0812">Transmembrane</keyword>
<feature type="transmembrane region" description="Helical" evidence="1">
    <location>
        <begin position="39"/>
        <end position="59"/>
    </location>
</feature>
<dbReference type="PANTHER" id="PTHR34351">
    <property type="entry name" value="SLR1927 PROTEIN-RELATED"/>
    <property type="match status" value="1"/>
</dbReference>
<dbReference type="OrthoDB" id="140416at2"/>
<gene>
    <name evidence="3" type="ORF">GH741_12165</name>
</gene>
<dbReference type="PANTHER" id="PTHR34351:SF2">
    <property type="entry name" value="DUF58 DOMAIN-CONTAINING PROTEIN"/>
    <property type="match status" value="1"/>
</dbReference>
<evidence type="ECO:0000256" key="1">
    <source>
        <dbReference type="SAM" id="Phobius"/>
    </source>
</evidence>
<evidence type="ECO:0000259" key="2">
    <source>
        <dbReference type="Pfam" id="PF01882"/>
    </source>
</evidence>
<dbReference type="EMBL" id="WJNG01000009">
    <property type="protein sequence ID" value="MRH43433.1"/>
    <property type="molecule type" value="Genomic_DNA"/>
</dbReference>
<evidence type="ECO:0000313" key="3">
    <source>
        <dbReference type="EMBL" id="MRH43433.1"/>
    </source>
</evidence>
<reference evidence="3" key="1">
    <citation type="submission" date="2019-11" db="EMBL/GenBank/DDBJ databases">
        <authorList>
            <person name="Li J."/>
        </authorList>
    </citation>
    <scope>NUCLEOTIDE SEQUENCE</scope>
    <source>
        <strain evidence="3">B6B</strain>
    </source>
</reference>
<protein>
    <submittedName>
        <fullName evidence="3">DUF58 domain-containing protein</fullName>
    </submittedName>
</protein>
<name>A0A6A8DCN2_9BACI</name>
<sequence length="413" mass="47880">MLQVIKQSMPKDQQPLFWGVMVVWLCSFLYLLFSGGKLALIMVIITTIITAYLLLLARWSGINDITGKRVFSNTNELNRLETGDTFHLKTFFKIPGFWPIPYVLIKDQLIHHQLGTETYESSFVPDFYRSGEIDYSIYDLKRGSYRFGETECSTGDLLNLFEHKSSLQLPSEFKVYPKTIRIKDWPYISTFRKAISISSSTIYKKETTEINGVREYIHGDRLSKVHWNASAKTGDLKSKEFTPESVTKILIIIDQYKLFYNDDKQFELAVSIAASIIRYVSKQQMPIGLFSPGKQVSFYQPKPGVTYSHRLEEHLLYVGMDGNLTIQKALLDQRLKRLQGSLVIIITPDASDQLFHRLKWLKKMNLHPCYIWLSSMKNPESEEWERRLKGEQITFYQIDSLAKLPVALERGRP</sequence>
<keyword evidence="1" id="KW-0472">Membrane</keyword>
<keyword evidence="1" id="KW-1133">Transmembrane helix</keyword>
<keyword evidence="4" id="KW-1185">Reference proteome</keyword>
<organism evidence="3 4">
    <name type="scientific">Aquibacillus halophilus</name>
    <dbReference type="NCBI Taxonomy" id="930132"/>
    <lineage>
        <taxon>Bacteria</taxon>
        <taxon>Bacillati</taxon>
        <taxon>Bacillota</taxon>
        <taxon>Bacilli</taxon>
        <taxon>Bacillales</taxon>
        <taxon>Bacillaceae</taxon>
        <taxon>Aquibacillus</taxon>
    </lineage>
</organism>